<keyword evidence="3 5" id="KW-1133">Transmembrane helix</keyword>
<evidence type="ECO:0000256" key="3">
    <source>
        <dbReference type="ARBA" id="ARBA00022989"/>
    </source>
</evidence>
<dbReference type="SUPFAM" id="SSF53300">
    <property type="entry name" value="vWA-like"/>
    <property type="match status" value="1"/>
</dbReference>
<feature type="transmembrane region" description="Helical" evidence="5">
    <location>
        <begin position="6"/>
        <end position="25"/>
    </location>
</feature>
<dbReference type="InterPro" id="IPR002035">
    <property type="entry name" value="VWF_A"/>
</dbReference>
<dbReference type="Gene3D" id="3.40.50.410">
    <property type="entry name" value="von Willebrand factor, type A domain"/>
    <property type="match status" value="1"/>
</dbReference>
<evidence type="ECO:0000256" key="5">
    <source>
        <dbReference type="SAM" id="Phobius"/>
    </source>
</evidence>
<dbReference type="EMBL" id="CP047156">
    <property type="protein sequence ID" value="QHC02097.1"/>
    <property type="molecule type" value="Genomic_DNA"/>
</dbReference>
<accession>A0A7L4YUP5</accession>
<evidence type="ECO:0000313" key="7">
    <source>
        <dbReference type="EMBL" id="QHC02097.1"/>
    </source>
</evidence>
<proteinExistence type="predicted"/>
<dbReference type="InterPro" id="IPR024163">
    <property type="entry name" value="Aerotolerance_reg_N"/>
</dbReference>
<feature type="domain" description="VWFA" evidence="6">
    <location>
        <begin position="87"/>
        <end position="278"/>
    </location>
</feature>
<dbReference type="KEGG" id="eke:EK0264_18690"/>
<organism evidence="7 8">
    <name type="scientific">Epidermidibacterium keratini</name>
    <dbReference type="NCBI Taxonomy" id="1891644"/>
    <lineage>
        <taxon>Bacteria</taxon>
        <taxon>Bacillati</taxon>
        <taxon>Actinomycetota</taxon>
        <taxon>Actinomycetes</taxon>
        <taxon>Sporichthyales</taxon>
        <taxon>Sporichthyaceae</taxon>
        <taxon>Epidermidibacterium</taxon>
    </lineage>
</organism>
<keyword evidence="4 5" id="KW-0472">Membrane</keyword>
<dbReference type="Pfam" id="PF07584">
    <property type="entry name" value="BatA"/>
    <property type="match status" value="1"/>
</dbReference>
<dbReference type="PROSITE" id="PS50234">
    <property type="entry name" value="VWFA"/>
    <property type="match status" value="1"/>
</dbReference>
<dbReference type="PANTHER" id="PTHR22550:SF5">
    <property type="entry name" value="LEUCINE ZIPPER PROTEIN 4"/>
    <property type="match status" value="1"/>
</dbReference>
<keyword evidence="1" id="KW-1003">Cell membrane</keyword>
<reference evidence="7 8" key="1">
    <citation type="journal article" date="2018" name="Int. J. Syst. Evol. Microbiol.">
        <title>Epidermidibacterium keratini gen. nov., sp. nov., a member of the family Sporichthyaceae, isolated from keratin epidermis.</title>
        <authorList>
            <person name="Lee D.G."/>
            <person name="Trujillo M.E."/>
            <person name="Kang S."/>
            <person name="Nam J.J."/>
            <person name="Kim Y.J."/>
        </authorList>
    </citation>
    <scope>NUCLEOTIDE SEQUENCE [LARGE SCALE GENOMIC DNA]</scope>
    <source>
        <strain evidence="7 8">EPI-7</strain>
    </source>
</reference>
<dbReference type="PANTHER" id="PTHR22550">
    <property type="entry name" value="SPORE GERMINATION PROTEIN"/>
    <property type="match status" value="1"/>
</dbReference>
<evidence type="ECO:0000259" key="6">
    <source>
        <dbReference type="PROSITE" id="PS50234"/>
    </source>
</evidence>
<gene>
    <name evidence="7" type="ORF">EK0264_18690</name>
</gene>
<dbReference type="RefSeq" id="WP_159547221.1">
    <property type="nucleotide sequence ID" value="NZ_CP047156.1"/>
</dbReference>
<feature type="transmembrane region" description="Helical" evidence="5">
    <location>
        <begin position="56"/>
        <end position="77"/>
    </location>
</feature>
<evidence type="ECO:0000256" key="2">
    <source>
        <dbReference type="ARBA" id="ARBA00022692"/>
    </source>
</evidence>
<dbReference type="AlphaFoldDB" id="A0A7L4YUP5"/>
<dbReference type="InParanoid" id="A0A7L4YUP5"/>
<dbReference type="OrthoDB" id="8882959at2"/>
<keyword evidence="2 5" id="KW-0812">Transmembrane</keyword>
<evidence type="ECO:0000313" key="8">
    <source>
        <dbReference type="Proteomes" id="UP000463857"/>
    </source>
</evidence>
<keyword evidence="8" id="KW-1185">Reference proteome</keyword>
<sequence>MKFLSPIWLLLLIGVLLLIALYLVLQLRRKKYAARFTNVEMLGKIAPKRPGWRRHVAFGLLALALVAFTSAMAVPAAKVKVPRNQATVCMALDVSLSMKAEDIKPSRFEAMKESATKFVDELPQGINLGLVSFAGTATVVQQPTIDRAVVTNAIDSLKLDQATATGDAIFACLQSITNFQKGTETGDGKPAAARIVLLSDGYQTVGKDVDSAIEAAKEAKIPISTIAFGTDSGTIENDGDNIPVPVDKQKMQQVAEETGGTYFSAESADEISKVWEDIGEQIGYTYEFQPVTTRFVGAGLVLAFLAVGAALLWTNRLL</sequence>
<name>A0A7L4YUP5_9ACTN</name>
<dbReference type="SMART" id="SM00327">
    <property type="entry name" value="VWA"/>
    <property type="match status" value="1"/>
</dbReference>
<evidence type="ECO:0000256" key="1">
    <source>
        <dbReference type="ARBA" id="ARBA00022475"/>
    </source>
</evidence>
<dbReference type="Pfam" id="PF13519">
    <property type="entry name" value="VWA_2"/>
    <property type="match status" value="1"/>
</dbReference>
<protein>
    <submittedName>
        <fullName evidence="7">VWA domain-containing protein</fullName>
    </submittedName>
</protein>
<dbReference type="Proteomes" id="UP000463857">
    <property type="component" value="Chromosome"/>
</dbReference>
<dbReference type="InterPro" id="IPR036465">
    <property type="entry name" value="vWFA_dom_sf"/>
</dbReference>
<feature type="transmembrane region" description="Helical" evidence="5">
    <location>
        <begin position="295"/>
        <end position="314"/>
    </location>
</feature>
<evidence type="ECO:0000256" key="4">
    <source>
        <dbReference type="ARBA" id="ARBA00023136"/>
    </source>
</evidence>
<dbReference type="InterPro" id="IPR050768">
    <property type="entry name" value="UPF0353/GerABKA_families"/>
</dbReference>